<proteinExistence type="predicted"/>
<organism evidence="2 3">
    <name type="scientific">Porcisia hertigi</name>
    <dbReference type="NCBI Taxonomy" id="2761500"/>
    <lineage>
        <taxon>Eukaryota</taxon>
        <taxon>Discoba</taxon>
        <taxon>Euglenozoa</taxon>
        <taxon>Kinetoplastea</taxon>
        <taxon>Metakinetoplastina</taxon>
        <taxon>Trypanosomatida</taxon>
        <taxon>Trypanosomatidae</taxon>
        <taxon>Leishmaniinae</taxon>
        <taxon>Porcisia</taxon>
    </lineage>
</organism>
<dbReference type="InterPro" id="IPR015797">
    <property type="entry name" value="NUDIX_hydrolase-like_dom_sf"/>
</dbReference>
<dbReference type="FunFam" id="3.90.79.10:FF:000112">
    <property type="entry name" value="NUDIX hydrolase dihydroneopterin triphosphate pyrophosphohydrolase/hydrolase"/>
    <property type="match status" value="1"/>
</dbReference>
<evidence type="ECO:0000313" key="2">
    <source>
        <dbReference type="EMBL" id="KAG5511375.1"/>
    </source>
</evidence>
<dbReference type="Gene3D" id="3.90.79.10">
    <property type="entry name" value="Nucleoside Triphosphate Pyrophosphohydrolase"/>
    <property type="match status" value="1"/>
</dbReference>
<comment type="caution">
    <text evidence="2">The sequence shown here is derived from an EMBL/GenBank/DDBJ whole genome shotgun (WGS) entry which is preliminary data.</text>
</comment>
<dbReference type="Pfam" id="PF00293">
    <property type="entry name" value="NUDIX"/>
    <property type="match status" value="1"/>
</dbReference>
<dbReference type="KEGG" id="phet:94293354"/>
<keyword evidence="3" id="KW-1185">Reference proteome</keyword>
<dbReference type="EMBL" id="JAFJZO010000005">
    <property type="protein sequence ID" value="KAG5511375.1"/>
    <property type="molecule type" value="Genomic_DNA"/>
</dbReference>
<dbReference type="SUPFAM" id="SSF55811">
    <property type="entry name" value="Nudix"/>
    <property type="match status" value="1"/>
</dbReference>
<name>A0A836LKQ5_9TRYP</name>
<reference evidence="2 3" key="1">
    <citation type="submission" date="2021-02" db="EMBL/GenBank/DDBJ databases">
        <title>Porcisia hertigi Genome sequencing and assembly.</title>
        <authorList>
            <person name="Almutairi H."/>
            <person name="Gatherer D."/>
        </authorList>
    </citation>
    <scope>NUCLEOTIDE SEQUENCE [LARGE SCALE GENOMIC DNA]</scope>
    <source>
        <strain evidence="2 3">C119</strain>
    </source>
</reference>
<protein>
    <recommendedName>
        <fullName evidence="1">Nudix hydrolase domain-containing protein</fullName>
    </recommendedName>
</protein>
<dbReference type="RefSeq" id="XP_067759587.1">
    <property type="nucleotide sequence ID" value="XM_067903277.1"/>
</dbReference>
<dbReference type="GeneID" id="94293354"/>
<evidence type="ECO:0000259" key="1">
    <source>
        <dbReference type="PROSITE" id="PS51462"/>
    </source>
</evidence>
<gene>
    <name evidence="2" type="ORF">JKF63_07338</name>
</gene>
<dbReference type="AlphaFoldDB" id="A0A836LKQ5"/>
<feature type="domain" description="Nudix hydrolase" evidence="1">
    <location>
        <begin position="1"/>
        <end position="154"/>
    </location>
</feature>
<dbReference type="PROSITE" id="PS51462">
    <property type="entry name" value="NUDIX"/>
    <property type="match status" value="1"/>
</dbReference>
<dbReference type="InterPro" id="IPR000086">
    <property type="entry name" value="NUDIX_hydrolase_dom"/>
</dbReference>
<accession>A0A836LKQ5</accession>
<dbReference type="OrthoDB" id="276276at2759"/>
<evidence type="ECO:0000313" key="3">
    <source>
        <dbReference type="Proteomes" id="UP000674318"/>
    </source>
</evidence>
<dbReference type="Proteomes" id="UP000674318">
    <property type="component" value="Unassembled WGS sequence"/>
</dbReference>
<sequence length="179" mass="20314">MYRLNVCVFIFNERVEFLGCQRMKTEYFQCVQGGVEAGDANITLAAMREIEEEIGLKPQDVIFVQEVPPPNGDPMEFAYTLVSNAKLSRLGYIGQMQRILMFFTPSKNISKMVLIPPPDLNASQEFRRVQWMPIERLIAMSAPEKLHIFKAVGKVAPGIARSFLKVRGLLDEPKEAAKY</sequence>